<dbReference type="EMBL" id="VTXO01000001">
    <property type="protein sequence ID" value="NOI79882.1"/>
    <property type="molecule type" value="Genomic_DNA"/>
</dbReference>
<keyword evidence="1" id="KW-0472">Membrane</keyword>
<evidence type="ECO:0000313" key="2">
    <source>
        <dbReference type="EMBL" id="NOI79882.1"/>
    </source>
</evidence>
<evidence type="ECO:0000256" key="1">
    <source>
        <dbReference type="SAM" id="Phobius"/>
    </source>
</evidence>
<dbReference type="Proteomes" id="UP000572722">
    <property type="component" value="Unassembled WGS sequence"/>
</dbReference>
<accession>A0AAE5GN54</accession>
<proteinExistence type="predicted"/>
<dbReference type="AlphaFoldDB" id="A0AAE5GN54"/>
<feature type="transmembrane region" description="Helical" evidence="1">
    <location>
        <begin position="12"/>
        <end position="31"/>
    </location>
</feature>
<feature type="transmembrane region" description="Helical" evidence="1">
    <location>
        <begin position="37"/>
        <end position="59"/>
    </location>
</feature>
<evidence type="ECO:0000313" key="3">
    <source>
        <dbReference type="Proteomes" id="UP000572722"/>
    </source>
</evidence>
<sequence>MVNYMGGKCRFVYHVRLVSFFGFGHEVFLFLCFNFDILHASSCMVGCSGGLSWILTFSIR</sequence>
<keyword evidence="1" id="KW-0812">Transmembrane</keyword>
<protein>
    <submittedName>
        <fullName evidence="2">Uncharacterized protein</fullName>
    </submittedName>
</protein>
<gene>
    <name evidence="2" type="ORF">F0237_04320</name>
</gene>
<keyword evidence="1" id="KW-1133">Transmembrane helix</keyword>
<name>A0AAE5GN54_9VIBR</name>
<comment type="caution">
    <text evidence="2">The sequence shown here is derived from an EMBL/GenBank/DDBJ whole genome shotgun (WGS) entry which is preliminary data.</text>
</comment>
<organism evidence="2 3">
    <name type="scientific">Vibrio tubiashii</name>
    <dbReference type="NCBI Taxonomy" id="29498"/>
    <lineage>
        <taxon>Bacteria</taxon>
        <taxon>Pseudomonadati</taxon>
        <taxon>Pseudomonadota</taxon>
        <taxon>Gammaproteobacteria</taxon>
        <taxon>Vibrionales</taxon>
        <taxon>Vibrionaceae</taxon>
        <taxon>Vibrio</taxon>
        <taxon>Vibrio oreintalis group</taxon>
    </lineage>
</organism>
<reference evidence="2 3" key="1">
    <citation type="submission" date="2019-08" db="EMBL/GenBank/DDBJ databases">
        <title>Draft genome sequencing and comparative genomics of hatchery-associated Vibrios.</title>
        <authorList>
            <person name="Kehlet-Delgado H."/>
            <person name="Mueller R.S."/>
        </authorList>
    </citation>
    <scope>NUCLEOTIDE SEQUENCE [LARGE SCALE GENOMIC DNA]</scope>
    <source>
        <strain evidence="2 3">01-65-5-1</strain>
    </source>
</reference>